<keyword evidence="8 9" id="KW-0472">Membrane</keyword>
<reference evidence="11" key="2">
    <citation type="journal article" date="2014" name="ISME J.">
        <title>Microbial stratification in low pH oxic and suboxic macroscopic growths along an acid mine drainage.</title>
        <authorList>
            <person name="Mendez-Garcia C."/>
            <person name="Mesa V."/>
            <person name="Sprenger R.R."/>
            <person name="Richter M."/>
            <person name="Diez M.S."/>
            <person name="Solano J."/>
            <person name="Bargiela R."/>
            <person name="Golyshina O.V."/>
            <person name="Manteca A."/>
            <person name="Ramos J.L."/>
            <person name="Gallego J.R."/>
            <person name="Llorente I."/>
            <person name="Martins Dos Santos V.A."/>
            <person name="Jensen O.N."/>
            <person name="Pelaez A.I."/>
            <person name="Sanchez J."/>
            <person name="Ferrer M."/>
        </authorList>
    </citation>
    <scope>NUCLEOTIDE SEQUENCE</scope>
</reference>
<dbReference type="SUPFAM" id="SSF82866">
    <property type="entry name" value="Multidrug efflux transporter AcrB transmembrane domain"/>
    <property type="match status" value="1"/>
</dbReference>
<evidence type="ECO:0000256" key="7">
    <source>
        <dbReference type="ARBA" id="ARBA00023010"/>
    </source>
</evidence>
<keyword evidence="3" id="KW-1003">Cell membrane</keyword>
<feature type="transmembrane region" description="Helical" evidence="9">
    <location>
        <begin position="22"/>
        <end position="47"/>
    </location>
</feature>
<dbReference type="PANTHER" id="PTHR30081:SF8">
    <property type="entry name" value="PROTEIN TRANSLOCASE SUBUNIT SECF"/>
    <property type="match status" value="1"/>
</dbReference>
<protein>
    <submittedName>
        <fullName evidence="11">SecD/SecF/SecDF export membrane protein</fullName>
    </submittedName>
</protein>
<keyword evidence="4 9" id="KW-0812">Transmembrane</keyword>
<reference evidence="11" key="1">
    <citation type="submission" date="2013-08" db="EMBL/GenBank/DDBJ databases">
        <authorList>
            <person name="Mendez C."/>
            <person name="Richter M."/>
            <person name="Ferrer M."/>
            <person name="Sanchez J."/>
        </authorList>
    </citation>
    <scope>NUCLEOTIDE SEQUENCE</scope>
</reference>
<feature type="transmembrane region" description="Helical" evidence="9">
    <location>
        <begin position="59"/>
        <end position="81"/>
    </location>
</feature>
<dbReference type="PRINTS" id="PR01755">
    <property type="entry name" value="SECFTRNLCASE"/>
</dbReference>
<sequence length="162" mass="17357">FGVTTNKAGNLNLSESTVGPTIASSLVVSSVFLVIISAALISAYLGFRFSKTVISARRFALTAMAALLHDVFVLVGLWAILGHFSQLGSVDTLFVAAVLTVVAFSVHDTIVVFDRIRENLRIQGPRMSFDQVANLSIAQTMTRSLNTSLTVIFVLLTLVLLG</sequence>
<feature type="transmembrane region" description="Helical" evidence="9">
    <location>
        <begin position="144"/>
        <end position="161"/>
    </location>
</feature>
<feature type="non-terminal residue" evidence="11">
    <location>
        <position position="162"/>
    </location>
</feature>
<comment type="caution">
    <text evidence="11">The sequence shown here is derived from an EMBL/GenBank/DDBJ whole genome shotgun (WGS) entry which is preliminary data.</text>
</comment>
<keyword evidence="6 9" id="KW-1133">Transmembrane helix</keyword>
<comment type="subcellular location">
    <subcellularLocation>
        <location evidence="1">Cell membrane</location>
        <topology evidence="1">Multi-pass membrane protein</topology>
    </subcellularLocation>
</comment>
<dbReference type="PANTHER" id="PTHR30081">
    <property type="entry name" value="PROTEIN-EXPORT MEMBRANE PROTEIN SEC"/>
    <property type="match status" value="1"/>
</dbReference>
<keyword evidence="7" id="KW-0811">Translocation</keyword>
<evidence type="ECO:0000259" key="10">
    <source>
        <dbReference type="Pfam" id="PF02355"/>
    </source>
</evidence>
<accession>T0ZX65</accession>
<evidence type="ECO:0000256" key="8">
    <source>
        <dbReference type="ARBA" id="ARBA00023136"/>
    </source>
</evidence>
<evidence type="ECO:0000256" key="1">
    <source>
        <dbReference type="ARBA" id="ARBA00004651"/>
    </source>
</evidence>
<keyword evidence="5" id="KW-0653">Protein transport</keyword>
<feature type="non-terminal residue" evidence="11">
    <location>
        <position position="1"/>
    </location>
</feature>
<evidence type="ECO:0000313" key="11">
    <source>
        <dbReference type="EMBL" id="EQD49143.1"/>
    </source>
</evidence>
<evidence type="ECO:0000256" key="3">
    <source>
        <dbReference type="ARBA" id="ARBA00022475"/>
    </source>
</evidence>
<evidence type="ECO:0000256" key="6">
    <source>
        <dbReference type="ARBA" id="ARBA00022989"/>
    </source>
</evidence>
<feature type="transmembrane region" description="Helical" evidence="9">
    <location>
        <begin position="93"/>
        <end position="113"/>
    </location>
</feature>
<dbReference type="Gene3D" id="1.20.1640.10">
    <property type="entry name" value="Multidrug efflux transporter AcrB transmembrane domain"/>
    <property type="match status" value="1"/>
</dbReference>
<evidence type="ECO:0000256" key="2">
    <source>
        <dbReference type="ARBA" id="ARBA00022448"/>
    </source>
</evidence>
<feature type="domain" description="Protein export membrane protein SecD/SecF C-terminal" evidence="10">
    <location>
        <begin position="11"/>
        <end position="162"/>
    </location>
</feature>
<evidence type="ECO:0000256" key="5">
    <source>
        <dbReference type="ARBA" id="ARBA00022927"/>
    </source>
</evidence>
<organism evidence="11">
    <name type="scientific">mine drainage metagenome</name>
    <dbReference type="NCBI Taxonomy" id="410659"/>
    <lineage>
        <taxon>unclassified sequences</taxon>
        <taxon>metagenomes</taxon>
        <taxon>ecological metagenomes</taxon>
    </lineage>
</organism>
<gene>
    <name evidence="11" type="ORF">B1B_11778</name>
</gene>
<dbReference type="InterPro" id="IPR022813">
    <property type="entry name" value="SecD/SecF_arch_bac"/>
</dbReference>
<dbReference type="InterPro" id="IPR048634">
    <property type="entry name" value="SecD_SecF_C"/>
</dbReference>
<proteinExistence type="predicted"/>
<keyword evidence="2" id="KW-0813">Transport</keyword>
<dbReference type="GO" id="GO:0005886">
    <property type="term" value="C:plasma membrane"/>
    <property type="evidence" value="ECO:0007669"/>
    <property type="project" value="UniProtKB-SubCell"/>
</dbReference>
<evidence type="ECO:0000256" key="4">
    <source>
        <dbReference type="ARBA" id="ARBA00022692"/>
    </source>
</evidence>
<name>T0ZX65_9ZZZZ</name>
<evidence type="ECO:0000256" key="9">
    <source>
        <dbReference type="SAM" id="Phobius"/>
    </source>
</evidence>
<dbReference type="InterPro" id="IPR022645">
    <property type="entry name" value="SecD/SecF_bac"/>
</dbReference>
<dbReference type="AlphaFoldDB" id="T0ZX65"/>
<dbReference type="Pfam" id="PF02355">
    <property type="entry name" value="SecD_SecF_C"/>
    <property type="match status" value="1"/>
</dbReference>
<dbReference type="GO" id="GO:0015031">
    <property type="term" value="P:protein transport"/>
    <property type="evidence" value="ECO:0007669"/>
    <property type="project" value="UniProtKB-KW"/>
</dbReference>
<dbReference type="EMBL" id="AUZY01007683">
    <property type="protein sequence ID" value="EQD49143.1"/>
    <property type="molecule type" value="Genomic_DNA"/>
</dbReference>